<evidence type="ECO:0000313" key="4">
    <source>
        <dbReference type="Proteomes" id="UP001321047"/>
    </source>
</evidence>
<feature type="transmembrane region" description="Helical" evidence="2">
    <location>
        <begin position="84"/>
        <end position="117"/>
    </location>
</feature>
<gene>
    <name evidence="3" type="ORF">OB919_19545</name>
</gene>
<keyword evidence="2" id="KW-0472">Membrane</keyword>
<protein>
    <submittedName>
        <fullName evidence="3">DUF5518 domain-containing protein</fullName>
    </submittedName>
</protein>
<dbReference type="Proteomes" id="UP001321047">
    <property type="component" value="Unassembled WGS sequence"/>
</dbReference>
<feature type="transmembrane region" description="Helical" evidence="2">
    <location>
        <begin position="45"/>
        <end position="72"/>
    </location>
</feature>
<keyword evidence="2" id="KW-1133">Transmembrane helix</keyword>
<evidence type="ECO:0000313" key="3">
    <source>
        <dbReference type="EMBL" id="MCU4754146.1"/>
    </source>
</evidence>
<accession>A0AAP2ZBJ9</accession>
<feature type="region of interest" description="Disordered" evidence="1">
    <location>
        <begin position="139"/>
        <end position="180"/>
    </location>
</feature>
<dbReference type="EMBL" id="JAOPJZ010000030">
    <property type="protein sequence ID" value="MCU4754146.1"/>
    <property type="molecule type" value="Genomic_DNA"/>
</dbReference>
<dbReference type="Pfam" id="PF17647">
    <property type="entry name" value="DUF5518"/>
    <property type="match status" value="1"/>
</dbReference>
<dbReference type="InterPro" id="IPR040493">
    <property type="entry name" value="DUF5518"/>
</dbReference>
<sequence length="180" mass="18699">MNKSTAIHALIGALVGAITSFIPFSTVIGGALAGFLEGPDNTEGFLAGLLAGIFLFIPALGSLLFVFGFLGFGFGLGGLPFEGLALSFVILSFIGFVVGLYTIGAAAVGGFIGAWAAREYPEQRYRFRDTLGFSTDSSVTTAGGNADHGFEPADSKQEMNTHSAEPPGSESEPTDSFDER</sequence>
<name>A0AAP2ZBJ9_9EURY</name>
<proteinExistence type="predicted"/>
<keyword evidence="4" id="KW-1185">Reference proteome</keyword>
<organism evidence="3 4">
    <name type="scientific">Natronosalvus hydrolyticus</name>
    <dbReference type="NCBI Taxonomy" id="2979988"/>
    <lineage>
        <taxon>Archaea</taxon>
        <taxon>Methanobacteriati</taxon>
        <taxon>Methanobacteriota</taxon>
        <taxon>Stenosarchaea group</taxon>
        <taxon>Halobacteria</taxon>
        <taxon>Halobacteriales</taxon>
        <taxon>Natrialbaceae</taxon>
        <taxon>Natronosalvus</taxon>
    </lineage>
</organism>
<keyword evidence="2" id="KW-0812">Transmembrane</keyword>
<evidence type="ECO:0000256" key="1">
    <source>
        <dbReference type="SAM" id="MobiDB-lite"/>
    </source>
</evidence>
<feature type="transmembrane region" description="Helical" evidence="2">
    <location>
        <begin position="6"/>
        <end position="33"/>
    </location>
</feature>
<feature type="compositionally biased region" description="Basic and acidic residues" evidence="1">
    <location>
        <begin position="148"/>
        <end position="159"/>
    </location>
</feature>
<comment type="caution">
    <text evidence="3">The sequence shown here is derived from an EMBL/GenBank/DDBJ whole genome shotgun (WGS) entry which is preliminary data.</text>
</comment>
<evidence type="ECO:0000256" key="2">
    <source>
        <dbReference type="SAM" id="Phobius"/>
    </source>
</evidence>
<dbReference type="RefSeq" id="WP_342810448.1">
    <property type="nucleotide sequence ID" value="NZ_JAOPJZ010000030.1"/>
</dbReference>
<reference evidence="3 4" key="1">
    <citation type="submission" date="2022-09" db="EMBL/GenBank/DDBJ databases">
        <title>Enrichment on poylsaccharides allowed isolation of novel metabolic and taxonomic groups of Haloarchaea.</title>
        <authorList>
            <person name="Sorokin D.Y."/>
            <person name="Elcheninov A.G."/>
            <person name="Khizhniak T.V."/>
            <person name="Kolganova T.V."/>
            <person name="Kublanov I.V."/>
        </authorList>
    </citation>
    <scope>NUCLEOTIDE SEQUENCE [LARGE SCALE GENOMIC DNA]</scope>
    <source>
        <strain evidence="3 4">AArc-curdl1</strain>
    </source>
</reference>
<dbReference type="AlphaFoldDB" id="A0AAP2ZBJ9"/>